<dbReference type="Pfam" id="PF02566">
    <property type="entry name" value="OsmC"/>
    <property type="match status" value="1"/>
</dbReference>
<sequence>MALDHIAAALERVAAVMRKRPELGLHDDSPARVRWEGGLRVSARHDNGLRVETDMSRELGGSGEGVTPGWLLRAGTASCAVTCIVMNAATQGVELQALDAWVSSRSDTRGLLGLAGDNGQAVDAAPVEMTLHIRIAAAGLTQAQTRGLVEQSCLRSPVPAALRQPVPLQLDIEVTGSAA</sequence>
<comment type="caution">
    <text evidence="1">The sequence shown here is derived from an EMBL/GenBank/DDBJ whole genome shotgun (WGS) entry which is preliminary data.</text>
</comment>
<name>A0ABU1ZA81_9BURK</name>
<dbReference type="Proteomes" id="UP001180536">
    <property type="component" value="Unassembled WGS sequence"/>
</dbReference>
<dbReference type="InterPro" id="IPR015946">
    <property type="entry name" value="KH_dom-like_a/b"/>
</dbReference>
<dbReference type="InterPro" id="IPR052924">
    <property type="entry name" value="OsmC/Ohr_hydroprdx_reductase"/>
</dbReference>
<dbReference type="RefSeq" id="WP_310344595.1">
    <property type="nucleotide sequence ID" value="NZ_JAVDXQ010000003.1"/>
</dbReference>
<organism evidence="1 2">
    <name type="scientific">Pelomonas aquatica</name>
    <dbReference type="NCBI Taxonomy" id="431058"/>
    <lineage>
        <taxon>Bacteria</taxon>
        <taxon>Pseudomonadati</taxon>
        <taxon>Pseudomonadota</taxon>
        <taxon>Betaproteobacteria</taxon>
        <taxon>Burkholderiales</taxon>
        <taxon>Sphaerotilaceae</taxon>
        <taxon>Roseateles</taxon>
    </lineage>
</organism>
<dbReference type="PANTHER" id="PTHR35368:SF1">
    <property type="entry name" value="HYDROPEROXIDE REDUCTASE"/>
    <property type="match status" value="1"/>
</dbReference>
<dbReference type="InterPro" id="IPR003718">
    <property type="entry name" value="OsmC/Ohr_fam"/>
</dbReference>
<reference evidence="1 2" key="1">
    <citation type="submission" date="2023-07" db="EMBL/GenBank/DDBJ databases">
        <title>Sorghum-associated microbial communities from plants grown in Nebraska, USA.</title>
        <authorList>
            <person name="Schachtman D."/>
        </authorList>
    </citation>
    <scope>NUCLEOTIDE SEQUENCE [LARGE SCALE GENOMIC DNA]</scope>
    <source>
        <strain evidence="1 2">BE310</strain>
    </source>
</reference>
<protein>
    <submittedName>
        <fullName evidence="1">OsmC-like protein</fullName>
    </submittedName>
</protein>
<evidence type="ECO:0000313" key="1">
    <source>
        <dbReference type="EMBL" id="MDR7296941.1"/>
    </source>
</evidence>
<accession>A0ABU1ZA81</accession>
<dbReference type="SUPFAM" id="SSF82784">
    <property type="entry name" value="OsmC-like"/>
    <property type="match status" value="1"/>
</dbReference>
<gene>
    <name evidence="1" type="ORF">J2X16_002288</name>
</gene>
<dbReference type="PANTHER" id="PTHR35368">
    <property type="entry name" value="HYDROPEROXIDE REDUCTASE"/>
    <property type="match status" value="1"/>
</dbReference>
<evidence type="ECO:0000313" key="2">
    <source>
        <dbReference type="Proteomes" id="UP001180536"/>
    </source>
</evidence>
<keyword evidence="2" id="KW-1185">Reference proteome</keyword>
<dbReference type="EMBL" id="JAVDXQ010000003">
    <property type="protein sequence ID" value="MDR7296941.1"/>
    <property type="molecule type" value="Genomic_DNA"/>
</dbReference>
<dbReference type="Gene3D" id="3.30.300.20">
    <property type="match status" value="1"/>
</dbReference>
<proteinExistence type="predicted"/>
<dbReference type="InterPro" id="IPR036102">
    <property type="entry name" value="OsmC/Ohrsf"/>
</dbReference>